<feature type="transmembrane region" description="Helical" evidence="6">
    <location>
        <begin position="271"/>
        <end position="288"/>
    </location>
</feature>
<dbReference type="AlphaFoldDB" id="A0A7C1JS29"/>
<dbReference type="PANTHER" id="PTHR23538">
    <property type="entry name" value="44.5 KD BACTERIOCHLOROPHYLL SYNTHASE SUBUNIT"/>
    <property type="match status" value="1"/>
</dbReference>
<dbReference type="SUPFAM" id="SSF103473">
    <property type="entry name" value="MFS general substrate transporter"/>
    <property type="match status" value="1"/>
</dbReference>
<dbReference type="Gene3D" id="1.20.1250.20">
    <property type="entry name" value="MFS general substrate transporter like domains"/>
    <property type="match status" value="1"/>
</dbReference>
<feature type="transmembrane region" description="Helical" evidence="6">
    <location>
        <begin position="102"/>
        <end position="130"/>
    </location>
</feature>
<dbReference type="InterPro" id="IPR020846">
    <property type="entry name" value="MFS_dom"/>
</dbReference>
<dbReference type="CDD" id="cd06176">
    <property type="entry name" value="MFS_BCD_PucC-like"/>
    <property type="match status" value="1"/>
</dbReference>
<dbReference type="PROSITE" id="PS50850">
    <property type="entry name" value="MFS"/>
    <property type="match status" value="1"/>
</dbReference>
<comment type="similarity">
    <text evidence="2">Belongs to the PucC family.</text>
</comment>
<evidence type="ECO:0000259" key="7">
    <source>
        <dbReference type="PROSITE" id="PS50850"/>
    </source>
</evidence>
<dbReference type="GO" id="GO:0022857">
    <property type="term" value="F:transmembrane transporter activity"/>
    <property type="evidence" value="ECO:0007669"/>
    <property type="project" value="InterPro"/>
</dbReference>
<feature type="transmembrane region" description="Helical" evidence="6">
    <location>
        <begin position="322"/>
        <end position="344"/>
    </location>
</feature>
<evidence type="ECO:0000256" key="6">
    <source>
        <dbReference type="SAM" id="Phobius"/>
    </source>
</evidence>
<dbReference type="Pfam" id="PF03209">
    <property type="entry name" value="PUCC"/>
    <property type="match status" value="1"/>
</dbReference>
<evidence type="ECO:0000256" key="5">
    <source>
        <dbReference type="ARBA" id="ARBA00023136"/>
    </source>
</evidence>
<keyword evidence="3 6" id="KW-0812">Transmembrane</keyword>
<evidence type="ECO:0000256" key="4">
    <source>
        <dbReference type="ARBA" id="ARBA00022989"/>
    </source>
</evidence>
<dbReference type="PANTHER" id="PTHR23538:SF1">
    <property type="entry name" value="44.5 KD BACTERIOCHLOROPHYLL SYNTHASE SUBUNIT"/>
    <property type="match status" value="1"/>
</dbReference>
<comment type="subcellular location">
    <subcellularLocation>
        <location evidence="1">Cell membrane</location>
        <topology evidence="1">Multi-pass membrane protein</topology>
    </subcellularLocation>
</comment>
<feature type="transmembrane region" description="Helical" evidence="6">
    <location>
        <begin position="35"/>
        <end position="55"/>
    </location>
</feature>
<dbReference type="InterPro" id="IPR036259">
    <property type="entry name" value="MFS_trans_sf"/>
</dbReference>
<keyword evidence="4 6" id="KW-1133">Transmembrane helix</keyword>
<feature type="transmembrane region" description="Helical" evidence="6">
    <location>
        <begin position="233"/>
        <end position="251"/>
    </location>
</feature>
<feature type="domain" description="Major facilitator superfamily (MFS) profile" evidence="7">
    <location>
        <begin position="224"/>
        <end position="437"/>
    </location>
</feature>
<protein>
    <submittedName>
        <fullName evidence="8">MFS transporter</fullName>
    </submittedName>
</protein>
<evidence type="ECO:0000256" key="3">
    <source>
        <dbReference type="ARBA" id="ARBA00022692"/>
    </source>
</evidence>
<dbReference type="EMBL" id="DSMG01000177">
    <property type="protein sequence ID" value="HDX33165.1"/>
    <property type="molecule type" value="Genomic_DNA"/>
</dbReference>
<feature type="transmembrane region" description="Helical" evidence="6">
    <location>
        <begin position="76"/>
        <end position="96"/>
    </location>
</feature>
<evidence type="ECO:0000256" key="1">
    <source>
        <dbReference type="ARBA" id="ARBA00004651"/>
    </source>
</evidence>
<feature type="transmembrane region" description="Helical" evidence="6">
    <location>
        <begin position="295"/>
        <end position="316"/>
    </location>
</feature>
<feature type="transmembrane region" description="Helical" evidence="6">
    <location>
        <begin position="391"/>
        <end position="412"/>
    </location>
</feature>
<dbReference type="InterPro" id="IPR004896">
    <property type="entry name" value="PucC-rel"/>
</dbReference>
<feature type="transmembrane region" description="Helical" evidence="6">
    <location>
        <begin position="177"/>
        <end position="200"/>
    </location>
</feature>
<sequence>MRVRAILQLTLVHVGVSLTVVPITGTLNRIMIADMGLPAVLVGLLVALPYMLSPLQVFVGNWADRRPLWGMHRSPWILLGGLMASCGSYMAAHAAFTMEENFALGLLAAFVVFLIWGIGVNIASVSYLSLTSELTERSPKTWRTAAVGVMWTAMILSTIVASVALSRVLLLDASPSGVITAFGAVWLVATLFVVLGAAGIEPSRAESHIARHTANNPLEALQVLAHNATAKRFFVYLLLVLIGVRAQDVLLEPYAADALGMSVSETTRLEALWGVGVFVTLLGGMGLVRLFGKRLNIYVGGLVAIVAFGLVIVAGAVGNIPFFLIAVFLLGLASGLMTVSNLSFMLDMTIPQSVGLYMGAWGVANFVAQSLGNVGGALLRDVAYWVSGNVVLGYMTVFGIEIIGVALSLLLFRTITVEQFQHDAQLELVDVLAASAD</sequence>
<keyword evidence="5 6" id="KW-0472">Membrane</keyword>
<name>A0A7C1JS29_9CHLR</name>
<evidence type="ECO:0000313" key="8">
    <source>
        <dbReference type="EMBL" id="HDX33165.1"/>
    </source>
</evidence>
<reference evidence="8" key="1">
    <citation type="journal article" date="2020" name="mSystems">
        <title>Genome- and Community-Level Interaction Insights into Carbon Utilization and Element Cycling Functions of Hydrothermarchaeota in Hydrothermal Sediment.</title>
        <authorList>
            <person name="Zhou Z."/>
            <person name="Liu Y."/>
            <person name="Xu W."/>
            <person name="Pan J."/>
            <person name="Luo Z.H."/>
            <person name="Li M."/>
        </authorList>
    </citation>
    <scope>NUCLEOTIDE SEQUENCE [LARGE SCALE GENOMIC DNA]</scope>
    <source>
        <strain evidence="8">SpSt-289</strain>
    </source>
</reference>
<feature type="transmembrane region" description="Helical" evidence="6">
    <location>
        <begin position="142"/>
        <end position="165"/>
    </location>
</feature>
<accession>A0A7C1JS29</accession>
<dbReference type="GO" id="GO:0005886">
    <property type="term" value="C:plasma membrane"/>
    <property type="evidence" value="ECO:0007669"/>
    <property type="project" value="UniProtKB-SubCell"/>
</dbReference>
<dbReference type="InterPro" id="IPR026036">
    <property type="entry name" value="PucC"/>
</dbReference>
<feature type="transmembrane region" description="Helical" evidence="6">
    <location>
        <begin position="356"/>
        <end position="379"/>
    </location>
</feature>
<gene>
    <name evidence="8" type="ORF">ENQ20_16995</name>
</gene>
<evidence type="ECO:0000256" key="2">
    <source>
        <dbReference type="ARBA" id="ARBA00008412"/>
    </source>
</evidence>
<proteinExistence type="inferred from homology"/>
<comment type="caution">
    <text evidence="8">The sequence shown here is derived from an EMBL/GenBank/DDBJ whole genome shotgun (WGS) entry which is preliminary data.</text>
</comment>
<organism evidence="8">
    <name type="scientific">Caldilinea aerophila</name>
    <dbReference type="NCBI Taxonomy" id="133453"/>
    <lineage>
        <taxon>Bacteria</taxon>
        <taxon>Bacillati</taxon>
        <taxon>Chloroflexota</taxon>
        <taxon>Caldilineae</taxon>
        <taxon>Caldilineales</taxon>
        <taxon>Caldilineaceae</taxon>
        <taxon>Caldilinea</taxon>
    </lineage>
</organism>